<accession>A0AAD4M0U6</accession>
<dbReference type="AlphaFoldDB" id="A0AAD4M0U6"/>
<organism evidence="1 2">
    <name type="scientific">Multifurca ochricompacta</name>
    <dbReference type="NCBI Taxonomy" id="376703"/>
    <lineage>
        <taxon>Eukaryota</taxon>
        <taxon>Fungi</taxon>
        <taxon>Dikarya</taxon>
        <taxon>Basidiomycota</taxon>
        <taxon>Agaricomycotina</taxon>
        <taxon>Agaricomycetes</taxon>
        <taxon>Russulales</taxon>
        <taxon>Russulaceae</taxon>
        <taxon>Multifurca</taxon>
    </lineage>
</organism>
<sequence>MFGTLLSLGMAQHIKEGKTVESTLEALPVVRRVPTLSVIKVEPWYLCHHQSEGREEDRTVHGGRPRAVQAALRDVELANDFPGLWSLHRTTSMCLPSLSECRNNLPATSAPLQSDPPDKATRIPRGEELTIDGEEHSICRLEGGNVPLLEEKDIGHWIPDPASVQKETKVLHFSLELIRKGYMWGRGGVDVWQLRRPPEEQIWW</sequence>
<keyword evidence="2" id="KW-1185">Reference proteome</keyword>
<name>A0AAD4M0U6_9AGAM</name>
<reference evidence="1" key="1">
    <citation type="journal article" date="2022" name="New Phytol.">
        <title>Evolutionary transition to the ectomycorrhizal habit in the genomes of a hyperdiverse lineage of mushroom-forming fungi.</title>
        <authorList>
            <person name="Looney B."/>
            <person name="Miyauchi S."/>
            <person name="Morin E."/>
            <person name="Drula E."/>
            <person name="Courty P.E."/>
            <person name="Kohler A."/>
            <person name="Kuo A."/>
            <person name="LaButti K."/>
            <person name="Pangilinan J."/>
            <person name="Lipzen A."/>
            <person name="Riley R."/>
            <person name="Andreopoulos W."/>
            <person name="He G."/>
            <person name="Johnson J."/>
            <person name="Nolan M."/>
            <person name="Tritt A."/>
            <person name="Barry K.W."/>
            <person name="Grigoriev I.V."/>
            <person name="Nagy L.G."/>
            <person name="Hibbett D."/>
            <person name="Henrissat B."/>
            <person name="Matheny P.B."/>
            <person name="Labbe J."/>
            <person name="Martin F.M."/>
        </authorList>
    </citation>
    <scope>NUCLEOTIDE SEQUENCE</scope>
    <source>
        <strain evidence="1">BPL690</strain>
    </source>
</reference>
<comment type="caution">
    <text evidence="1">The sequence shown here is derived from an EMBL/GenBank/DDBJ whole genome shotgun (WGS) entry which is preliminary data.</text>
</comment>
<dbReference type="Proteomes" id="UP001203297">
    <property type="component" value="Unassembled WGS sequence"/>
</dbReference>
<gene>
    <name evidence="1" type="ORF">B0F90DRAFT_1669916</name>
</gene>
<evidence type="ECO:0000313" key="1">
    <source>
        <dbReference type="EMBL" id="KAI0296076.1"/>
    </source>
</evidence>
<proteinExistence type="predicted"/>
<protein>
    <submittedName>
        <fullName evidence="1">Uncharacterized protein</fullName>
    </submittedName>
</protein>
<evidence type="ECO:0000313" key="2">
    <source>
        <dbReference type="Proteomes" id="UP001203297"/>
    </source>
</evidence>
<dbReference type="EMBL" id="WTXG01000052">
    <property type="protein sequence ID" value="KAI0296076.1"/>
    <property type="molecule type" value="Genomic_DNA"/>
</dbReference>